<feature type="transmembrane region" description="Helical" evidence="6">
    <location>
        <begin position="160"/>
        <end position="183"/>
    </location>
</feature>
<proteinExistence type="predicted"/>
<comment type="caution">
    <text evidence="8">The sequence shown here is derived from an EMBL/GenBank/DDBJ whole genome shotgun (WGS) entry which is preliminary data.</text>
</comment>
<feature type="transmembrane region" description="Helical" evidence="6">
    <location>
        <begin position="417"/>
        <end position="443"/>
    </location>
</feature>
<accession>A0ABW0ZX31</accession>
<dbReference type="InterPro" id="IPR005829">
    <property type="entry name" value="Sugar_transporter_CS"/>
</dbReference>
<dbReference type="PROSITE" id="PS50850">
    <property type="entry name" value="MFS"/>
    <property type="match status" value="1"/>
</dbReference>
<dbReference type="InterPro" id="IPR011701">
    <property type="entry name" value="MFS"/>
</dbReference>
<feature type="transmembrane region" description="Helical" evidence="6">
    <location>
        <begin position="255"/>
        <end position="271"/>
    </location>
</feature>
<keyword evidence="2 6" id="KW-0812">Transmembrane</keyword>
<comment type="subcellular location">
    <subcellularLocation>
        <location evidence="1">Cell membrane</location>
        <topology evidence="1">Multi-pass membrane protein</topology>
    </subcellularLocation>
</comment>
<feature type="transmembrane region" description="Helical" evidence="6">
    <location>
        <begin position="292"/>
        <end position="317"/>
    </location>
</feature>
<feature type="transmembrane region" description="Helical" evidence="6">
    <location>
        <begin position="359"/>
        <end position="378"/>
    </location>
</feature>
<sequence>MGAGHRVHVFPGTAPERSEVTSAAASGGGARPPLTTITGLASGQFVATLSTTVIATALPTVAGDLGGGQSHVSWIASTTLLAATIAGPIMGKLADVLGRRRVFLATALLYVTGAAIAGSATTTVQLIAGLAVQGIGIGGLLVMTQVLLGDLTTPRERGRYIGYVVMGYGTAAVSGPLIGGHLVGLGPSGWRLCFLGAVPLAVLVCALVLRGLPPEGRGTGRSVDFAGMVCLVGTTVCMLLIVTFCGRTIPWSSPGTAALAAAAVLFAALLVRAERTAADPVLPPRLLRSRPFLICAAASMVTSGVMYVALFLLPQYMQIAQGVTPARSGTLMLPLLLSQIVTTPLVGAPLSRFGVWKPFALAGTSLILAGALLLASIRGAGATAALPAAMILIGLGLGSTVQILMMVAQTHAAASDLGITTSLITFARSFGAATGVALVGAIVTARVTDLLPGRLAEAGIGAPDRAGAGDLIGAPETVSALPEPFRQAIAEVYAAAFHDAFSWSLVVVLCGPALIAMLRGPRLLGGTGSAEAAPGDR</sequence>
<dbReference type="PANTHER" id="PTHR23501:SF197">
    <property type="entry name" value="COMD"/>
    <property type="match status" value="1"/>
</dbReference>
<dbReference type="PROSITE" id="PS00216">
    <property type="entry name" value="SUGAR_TRANSPORT_1"/>
    <property type="match status" value="1"/>
</dbReference>
<feature type="transmembrane region" description="Helical" evidence="6">
    <location>
        <begin position="225"/>
        <end position="249"/>
    </location>
</feature>
<evidence type="ECO:0000256" key="6">
    <source>
        <dbReference type="SAM" id="Phobius"/>
    </source>
</evidence>
<name>A0ABW0ZX31_9ACTN</name>
<dbReference type="Proteomes" id="UP001596074">
    <property type="component" value="Unassembled WGS sequence"/>
</dbReference>
<dbReference type="Pfam" id="PF07690">
    <property type="entry name" value="MFS_1"/>
    <property type="match status" value="1"/>
</dbReference>
<dbReference type="PANTHER" id="PTHR23501">
    <property type="entry name" value="MAJOR FACILITATOR SUPERFAMILY"/>
    <property type="match status" value="1"/>
</dbReference>
<dbReference type="InterPro" id="IPR036259">
    <property type="entry name" value="MFS_trans_sf"/>
</dbReference>
<dbReference type="EMBL" id="JBHSON010000026">
    <property type="protein sequence ID" value="MFC5747874.1"/>
    <property type="molecule type" value="Genomic_DNA"/>
</dbReference>
<organism evidence="8 9">
    <name type="scientific">Actinomadura rugatobispora</name>
    <dbReference type="NCBI Taxonomy" id="1994"/>
    <lineage>
        <taxon>Bacteria</taxon>
        <taxon>Bacillati</taxon>
        <taxon>Actinomycetota</taxon>
        <taxon>Actinomycetes</taxon>
        <taxon>Streptosporangiales</taxon>
        <taxon>Thermomonosporaceae</taxon>
        <taxon>Actinomadura</taxon>
    </lineage>
</organism>
<evidence type="ECO:0000256" key="3">
    <source>
        <dbReference type="ARBA" id="ARBA00022989"/>
    </source>
</evidence>
<evidence type="ECO:0000313" key="9">
    <source>
        <dbReference type="Proteomes" id="UP001596074"/>
    </source>
</evidence>
<evidence type="ECO:0000256" key="2">
    <source>
        <dbReference type="ARBA" id="ARBA00022692"/>
    </source>
</evidence>
<keyword evidence="4 6" id="KW-0472">Membrane</keyword>
<keyword evidence="9" id="KW-1185">Reference proteome</keyword>
<evidence type="ECO:0000313" key="8">
    <source>
        <dbReference type="EMBL" id="MFC5747874.1"/>
    </source>
</evidence>
<reference evidence="9" key="1">
    <citation type="journal article" date="2019" name="Int. J. Syst. Evol. Microbiol.">
        <title>The Global Catalogue of Microorganisms (GCM) 10K type strain sequencing project: providing services to taxonomists for standard genome sequencing and annotation.</title>
        <authorList>
            <consortium name="The Broad Institute Genomics Platform"/>
            <consortium name="The Broad Institute Genome Sequencing Center for Infectious Disease"/>
            <person name="Wu L."/>
            <person name="Ma J."/>
        </authorList>
    </citation>
    <scope>NUCLEOTIDE SEQUENCE [LARGE SCALE GENOMIC DNA]</scope>
    <source>
        <strain evidence="9">KCTC 42087</strain>
    </source>
</reference>
<dbReference type="InterPro" id="IPR020846">
    <property type="entry name" value="MFS_dom"/>
</dbReference>
<keyword evidence="3 6" id="KW-1133">Transmembrane helix</keyword>
<evidence type="ECO:0000259" key="7">
    <source>
        <dbReference type="PROSITE" id="PS50850"/>
    </source>
</evidence>
<feature type="region of interest" description="Disordered" evidence="5">
    <location>
        <begin position="1"/>
        <end position="30"/>
    </location>
</feature>
<evidence type="ECO:0000256" key="4">
    <source>
        <dbReference type="ARBA" id="ARBA00023136"/>
    </source>
</evidence>
<feature type="transmembrane region" description="Helical" evidence="6">
    <location>
        <begin position="126"/>
        <end position="148"/>
    </location>
</feature>
<feature type="transmembrane region" description="Helical" evidence="6">
    <location>
        <begin position="102"/>
        <end position="120"/>
    </location>
</feature>
<dbReference type="Gene3D" id="1.20.1250.20">
    <property type="entry name" value="MFS general substrate transporter like domains"/>
    <property type="match status" value="2"/>
</dbReference>
<evidence type="ECO:0000256" key="5">
    <source>
        <dbReference type="SAM" id="MobiDB-lite"/>
    </source>
</evidence>
<gene>
    <name evidence="8" type="ORF">ACFPZN_19780</name>
</gene>
<dbReference type="SUPFAM" id="SSF103473">
    <property type="entry name" value="MFS general substrate transporter"/>
    <property type="match status" value="1"/>
</dbReference>
<dbReference type="RefSeq" id="WP_378283501.1">
    <property type="nucleotide sequence ID" value="NZ_JBHSON010000026.1"/>
</dbReference>
<feature type="transmembrane region" description="Helical" evidence="6">
    <location>
        <begin position="72"/>
        <end position="90"/>
    </location>
</feature>
<feature type="transmembrane region" description="Helical" evidence="6">
    <location>
        <begin position="384"/>
        <end position="405"/>
    </location>
</feature>
<feature type="transmembrane region" description="Helical" evidence="6">
    <location>
        <begin position="189"/>
        <end position="213"/>
    </location>
</feature>
<evidence type="ECO:0000256" key="1">
    <source>
        <dbReference type="ARBA" id="ARBA00004651"/>
    </source>
</evidence>
<feature type="domain" description="Major facilitator superfamily (MFS) profile" evidence="7">
    <location>
        <begin position="36"/>
        <end position="485"/>
    </location>
</feature>
<protein>
    <submittedName>
        <fullName evidence="8">MFS transporter</fullName>
    </submittedName>
</protein>